<dbReference type="Proteomes" id="UP001170379">
    <property type="component" value="Unassembled WGS sequence"/>
</dbReference>
<name>A0ABT7CBA2_9MICO</name>
<accession>A0ABT7CBA2</accession>
<dbReference type="CDD" id="cd07067">
    <property type="entry name" value="HP_PGM_like"/>
    <property type="match status" value="1"/>
</dbReference>
<dbReference type="SMART" id="SM00855">
    <property type="entry name" value="PGAM"/>
    <property type="match status" value="1"/>
</dbReference>
<dbReference type="Pfam" id="PF00300">
    <property type="entry name" value="His_Phos_1"/>
    <property type="match status" value="1"/>
</dbReference>
<keyword evidence="2" id="KW-1185">Reference proteome</keyword>
<proteinExistence type="predicted"/>
<dbReference type="PANTHER" id="PTHR47623:SF1">
    <property type="entry name" value="OS09G0287300 PROTEIN"/>
    <property type="match status" value="1"/>
</dbReference>
<reference evidence="1" key="2">
    <citation type="journal article" date="2022" name="Sci. Rep.">
        <title>In silico prediction of the enzymes involved in the degradation of the herbicide molinate by Gulosibacter molinativorax ON4T.</title>
        <authorList>
            <person name="Lopes A.R."/>
            <person name="Bunin E."/>
            <person name="Viana A.T."/>
            <person name="Froufe H."/>
            <person name="Munoz-Merida A."/>
            <person name="Pinho D."/>
            <person name="Figueiredo J."/>
            <person name="Barroso C."/>
            <person name="Vaz-Moreira I."/>
            <person name="Bellanger X."/>
            <person name="Egas C."/>
            <person name="Nunes O.C."/>
        </authorList>
    </citation>
    <scope>NUCLEOTIDE SEQUENCE</scope>
    <source>
        <strain evidence="1">ON4</strain>
    </source>
</reference>
<protein>
    <submittedName>
        <fullName evidence="1">Histidine phosphatase family protein</fullName>
    </submittedName>
</protein>
<evidence type="ECO:0000313" key="1">
    <source>
        <dbReference type="EMBL" id="MDJ1372405.1"/>
    </source>
</evidence>
<dbReference type="InterPro" id="IPR013078">
    <property type="entry name" value="His_Pase_superF_clade-1"/>
</dbReference>
<sequence>MPRILHVMRHAKSDWSTGDPDHERPLNARGRRDALAAGEYLTSLGQPIERVLSSSSTRTRQTWARVEKQGLEARQVDFLDEIYEASTPQALRILREVVPETQSVLWIGHFPTVEDLVVTLGVPDSNPGWMRMAEKFPTSAIATLEFDVDWRDLGRETCTLVDFVVPRG</sequence>
<dbReference type="EMBL" id="PXVD01000025">
    <property type="protein sequence ID" value="MDJ1372405.1"/>
    <property type="molecule type" value="Genomic_DNA"/>
</dbReference>
<dbReference type="RefSeq" id="WP_026937904.1">
    <property type="nucleotide sequence ID" value="NZ_CP028426.1"/>
</dbReference>
<evidence type="ECO:0000313" key="2">
    <source>
        <dbReference type="Proteomes" id="UP001170379"/>
    </source>
</evidence>
<dbReference type="Gene3D" id="3.40.50.1240">
    <property type="entry name" value="Phosphoglycerate mutase-like"/>
    <property type="match status" value="1"/>
</dbReference>
<organism evidence="1 2">
    <name type="scientific">Gulosibacter molinativorax</name>
    <dbReference type="NCBI Taxonomy" id="256821"/>
    <lineage>
        <taxon>Bacteria</taxon>
        <taxon>Bacillati</taxon>
        <taxon>Actinomycetota</taxon>
        <taxon>Actinomycetes</taxon>
        <taxon>Micrococcales</taxon>
        <taxon>Microbacteriaceae</taxon>
        <taxon>Gulosibacter</taxon>
    </lineage>
</organism>
<dbReference type="SUPFAM" id="SSF53254">
    <property type="entry name" value="Phosphoglycerate mutase-like"/>
    <property type="match status" value="1"/>
</dbReference>
<dbReference type="PANTHER" id="PTHR47623">
    <property type="entry name" value="OS09G0287300 PROTEIN"/>
    <property type="match status" value="1"/>
</dbReference>
<dbReference type="InterPro" id="IPR029033">
    <property type="entry name" value="His_PPase_superfam"/>
</dbReference>
<gene>
    <name evidence="1" type="ORF">C7K25_13685</name>
</gene>
<reference evidence="1" key="1">
    <citation type="submission" date="2018-03" db="EMBL/GenBank/DDBJ databases">
        <authorList>
            <person name="Nunes O.C."/>
            <person name="Lopes A.R."/>
            <person name="Froufe H."/>
            <person name="Munoz-Merida A."/>
            <person name="Barroso C."/>
            <person name="Egas C."/>
        </authorList>
    </citation>
    <scope>NUCLEOTIDE SEQUENCE</scope>
    <source>
        <strain evidence="1">ON4</strain>
    </source>
</reference>
<comment type="caution">
    <text evidence="1">The sequence shown here is derived from an EMBL/GenBank/DDBJ whole genome shotgun (WGS) entry which is preliminary data.</text>
</comment>